<dbReference type="InterPro" id="IPR020568">
    <property type="entry name" value="Ribosomal_Su5_D2-typ_SF"/>
</dbReference>
<dbReference type="InterPro" id="IPR005225">
    <property type="entry name" value="Small_GTP-bd"/>
</dbReference>
<comment type="caution">
    <text evidence="4">The sequence shown here is derived from an EMBL/GenBank/DDBJ whole genome shotgun (WGS) entry which is preliminary data.</text>
</comment>
<gene>
    <name evidence="4" type="ORF">IAC43_00070</name>
</gene>
<dbReference type="Gene3D" id="3.30.70.240">
    <property type="match status" value="1"/>
</dbReference>
<dbReference type="InterPro" id="IPR041095">
    <property type="entry name" value="EFG_II"/>
</dbReference>
<keyword evidence="4" id="KW-0251">Elongation factor</keyword>
<dbReference type="InterPro" id="IPR047872">
    <property type="entry name" value="EFG_IV"/>
</dbReference>
<dbReference type="NCBIfam" id="NF009891">
    <property type="entry name" value="PRK13351.1-1"/>
    <property type="match status" value="1"/>
</dbReference>
<dbReference type="CDD" id="cd04170">
    <property type="entry name" value="EF-G_bact"/>
    <property type="match status" value="1"/>
</dbReference>
<dbReference type="InterPro" id="IPR009000">
    <property type="entry name" value="Transl_B-barrel_sf"/>
</dbReference>
<dbReference type="InterPro" id="IPR035649">
    <property type="entry name" value="EFG_V"/>
</dbReference>
<dbReference type="Gene3D" id="3.30.230.10">
    <property type="match status" value="1"/>
</dbReference>
<dbReference type="PANTHER" id="PTHR43261:SF6">
    <property type="entry name" value="ELONGATION FACTOR G-LIKE PROTEIN"/>
    <property type="match status" value="1"/>
</dbReference>
<dbReference type="CDD" id="cd01434">
    <property type="entry name" value="EFG_mtEFG1_IV"/>
    <property type="match status" value="1"/>
</dbReference>
<reference evidence="4" key="2">
    <citation type="journal article" date="2021" name="PeerJ">
        <title>Extensive microbial diversity within the chicken gut microbiome revealed by metagenomics and culture.</title>
        <authorList>
            <person name="Gilroy R."/>
            <person name="Ravi A."/>
            <person name="Getino M."/>
            <person name="Pursley I."/>
            <person name="Horton D.L."/>
            <person name="Alikhan N.F."/>
            <person name="Baker D."/>
            <person name="Gharbi K."/>
            <person name="Hall N."/>
            <person name="Watson M."/>
            <person name="Adriaenssens E.M."/>
            <person name="Foster-Nyarko E."/>
            <person name="Jarju S."/>
            <person name="Secka A."/>
            <person name="Antonio M."/>
            <person name="Oren A."/>
            <person name="Chaudhuri R.R."/>
            <person name="La Ragione R."/>
            <person name="Hildebrand F."/>
            <person name="Pallen M.J."/>
        </authorList>
    </citation>
    <scope>NUCLEOTIDE SEQUENCE</scope>
    <source>
        <strain evidence="4">ChiBcec7-5410</strain>
    </source>
</reference>
<evidence type="ECO:0000256" key="2">
    <source>
        <dbReference type="ARBA" id="ARBA00023134"/>
    </source>
</evidence>
<dbReference type="CDD" id="cd16262">
    <property type="entry name" value="EFG_III"/>
    <property type="match status" value="1"/>
</dbReference>
<dbReference type="Gene3D" id="3.40.50.300">
    <property type="entry name" value="P-loop containing nucleotide triphosphate hydrolases"/>
    <property type="match status" value="1"/>
</dbReference>
<dbReference type="PROSITE" id="PS51722">
    <property type="entry name" value="G_TR_2"/>
    <property type="match status" value="1"/>
</dbReference>
<proteinExistence type="predicted"/>
<dbReference type="Pfam" id="PF00679">
    <property type="entry name" value="EFG_C"/>
    <property type="match status" value="1"/>
</dbReference>
<dbReference type="NCBIfam" id="NF009379">
    <property type="entry name" value="PRK12740.1-3"/>
    <property type="match status" value="1"/>
</dbReference>
<evidence type="ECO:0000259" key="3">
    <source>
        <dbReference type="PROSITE" id="PS51722"/>
    </source>
</evidence>
<evidence type="ECO:0000313" key="5">
    <source>
        <dbReference type="Proteomes" id="UP000824160"/>
    </source>
</evidence>
<evidence type="ECO:0000313" key="4">
    <source>
        <dbReference type="EMBL" id="HIT93559.1"/>
    </source>
</evidence>
<dbReference type="NCBIfam" id="TIGR00231">
    <property type="entry name" value="small_GTP"/>
    <property type="match status" value="1"/>
</dbReference>
<sequence>MKQYDAANIRNIAVVGHSGSGKTTLVEALAYRTGAVDRLGKVTEGNTISDYDPEEIKRTSSLNLSIVPIEYSNTKINLLDAPGLFDFALGQTEAIRAAGTVLIAMSGKSGLTVGAQKAFREAEALKKPRAIFIGKMDSSHADFYKVLEELKHQFGAQICPVVVPYMEDHKVKCYIDLIGMKAYTYENGSRQEVKLPDMGHRLEGLVSAISEAVAEVDDDLMEKYFSGEEFTMLELVQGLHKGIFNGTITPVFSGSAQEQQGLTLLLGAMVSMFPSATEVAREEGETEDEVIEVKCDIEKPTCAYVFATVADPFVGKLSYVKVLSGKITADTELLNTRTGVTERPGKLLFVRGKKQEEVKEVTAGDICAISKLTANTGDSLCDPARPITLARPNFPKPCYSMAVKAKGKGDESKISTAIARILEEDPTLSYTTDPETREQILSGLGEQHLDVTVSKLKSKFGVDVLLETPTVAYRETIRKPVKVQGKHKKQSGGHGQYGDVWIEFEPCDSEGLVFAENVFGGAVPRNFFPAVEKGLQDCVKKGVLAGYPVVGLKATLVDGSYHPVDSNEMSFKMAASIAYKNGLPQASPVILEPIGSLSVLVPEGVTGDIMGDLNKRRGRVLGMNAMPYGMTEIVAEVPMSEMQTYATTVRQMTQGAGSFTLEFVRYEQLPAQLEAGVIAASKNKDE</sequence>
<dbReference type="InterPro" id="IPR053905">
    <property type="entry name" value="EF-G-like_DII"/>
</dbReference>
<dbReference type="Gene3D" id="3.30.70.870">
    <property type="entry name" value="Elongation Factor G (Translational Gtpase), domain 3"/>
    <property type="match status" value="1"/>
</dbReference>
<dbReference type="GO" id="GO:0003746">
    <property type="term" value="F:translation elongation factor activity"/>
    <property type="evidence" value="ECO:0007669"/>
    <property type="project" value="UniProtKB-KW"/>
</dbReference>
<protein>
    <submittedName>
        <fullName evidence="4">Elongation factor G</fullName>
    </submittedName>
</protein>
<evidence type="ECO:0000256" key="1">
    <source>
        <dbReference type="ARBA" id="ARBA00022741"/>
    </source>
</evidence>
<keyword evidence="4" id="KW-0648">Protein biosynthesis</keyword>
<dbReference type="InterPro" id="IPR035647">
    <property type="entry name" value="EFG_III/V"/>
</dbReference>
<dbReference type="Pfam" id="PF22042">
    <property type="entry name" value="EF-G_D2"/>
    <property type="match status" value="1"/>
</dbReference>
<dbReference type="GO" id="GO:0005525">
    <property type="term" value="F:GTP binding"/>
    <property type="evidence" value="ECO:0007669"/>
    <property type="project" value="UniProtKB-KW"/>
</dbReference>
<dbReference type="SUPFAM" id="SSF52540">
    <property type="entry name" value="P-loop containing nucleoside triphosphate hydrolases"/>
    <property type="match status" value="1"/>
</dbReference>
<dbReference type="CDD" id="cd04088">
    <property type="entry name" value="EFG_mtEFG_II"/>
    <property type="match status" value="1"/>
</dbReference>
<dbReference type="InterPro" id="IPR027417">
    <property type="entry name" value="P-loop_NTPase"/>
</dbReference>
<dbReference type="Pfam" id="PF14492">
    <property type="entry name" value="EFG_III"/>
    <property type="match status" value="1"/>
</dbReference>
<accession>A0A9D1H6M9</accession>
<dbReference type="FunFam" id="3.30.230.10:FF:000003">
    <property type="entry name" value="Elongation factor G"/>
    <property type="match status" value="1"/>
</dbReference>
<organism evidence="4 5">
    <name type="scientific">Candidatus Faecivivens stercoripullorum</name>
    <dbReference type="NCBI Taxonomy" id="2840805"/>
    <lineage>
        <taxon>Bacteria</taxon>
        <taxon>Bacillati</taxon>
        <taxon>Bacillota</taxon>
        <taxon>Clostridia</taxon>
        <taxon>Eubacteriales</taxon>
        <taxon>Oscillospiraceae</taxon>
        <taxon>Oscillospiraceae incertae sedis</taxon>
        <taxon>Candidatus Faecivivens</taxon>
    </lineage>
</organism>
<keyword evidence="2" id="KW-0342">GTP-binding</keyword>
<dbReference type="InterPro" id="IPR005517">
    <property type="entry name" value="Transl_elong_EFG/EF2_IV"/>
</dbReference>
<dbReference type="InterPro" id="IPR009022">
    <property type="entry name" value="EFG_III"/>
</dbReference>
<dbReference type="NCBIfam" id="NF009381">
    <property type="entry name" value="PRK12740.1-5"/>
    <property type="match status" value="1"/>
</dbReference>
<dbReference type="SMART" id="SM00838">
    <property type="entry name" value="EFG_C"/>
    <property type="match status" value="1"/>
</dbReference>
<dbReference type="InterPro" id="IPR000795">
    <property type="entry name" value="T_Tr_GTP-bd_dom"/>
</dbReference>
<dbReference type="SUPFAM" id="SSF54211">
    <property type="entry name" value="Ribosomal protein S5 domain 2-like"/>
    <property type="match status" value="1"/>
</dbReference>
<dbReference type="InterPro" id="IPR000640">
    <property type="entry name" value="EFG_V-like"/>
</dbReference>
<reference evidence="4" key="1">
    <citation type="submission" date="2020-10" db="EMBL/GenBank/DDBJ databases">
        <authorList>
            <person name="Gilroy R."/>
        </authorList>
    </citation>
    <scope>NUCLEOTIDE SEQUENCE</scope>
    <source>
        <strain evidence="4">ChiBcec7-5410</strain>
    </source>
</reference>
<keyword evidence="1" id="KW-0547">Nucleotide-binding</keyword>
<dbReference type="PANTHER" id="PTHR43261">
    <property type="entry name" value="TRANSLATION ELONGATION FACTOR G-RELATED"/>
    <property type="match status" value="1"/>
</dbReference>
<dbReference type="Pfam" id="PF03764">
    <property type="entry name" value="EFG_IV"/>
    <property type="match status" value="1"/>
</dbReference>
<dbReference type="SUPFAM" id="SSF54980">
    <property type="entry name" value="EF-G C-terminal domain-like"/>
    <property type="match status" value="2"/>
</dbReference>
<dbReference type="Gene3D" id="2.40.30.10">
    <property type="entry name" value="Translation factors"/>
    <property type="match status" value="1"/>
</dbReference>
<dbReference type="CDD" id="cd03713">
    <property type="entry name" value="EFG_mtEFG_C"/>
    <property type="match status" value="1"/>
</dbReference>
<dbReference type="SUPFAM" id="SSF50447">
    <property type="entry name" value="Translation proteins"/>
    <property type="match status" value="1"/>
</dbReference>
<name>A0A9D1H6M9_9FIRM</name>
<feature type="domain" description="Tr-type G" evidence="3">
    <location>
        <begin position="7"/>
        <end position="277"/>
    </location>
</feature>
<dbReference type="Pfam" id="PF00009">
    <property type="entry name" value="GTP_EFTU"/>
    <property type="match status" value="1"/>
</dbReference>
<dbReference type="SMART" id="SM00889">
    <property type="entry name" value="EFG_IV"/>
    <property type="match status" value="1"/>
</dbReference>
<dbReference type="Proteomes" id="UP000824160">
    <property type="component" value="Unassembled WGS sequence"/>
</dbReference>
<dbReference type="EMBL" id="DVLW01000003">
    <property type="protein sequence ID" value="HIT93559.1"/>
    <property type="molecule type" value="Genomic_DNA"/>
</dbReference>
<dbReference type="AlphaFoldDB" id="A0A9D1H6M9"/>
<dbReference type="GO" id="GO:0032790">
    <property type="term" value="P:ribosome disassembly"/>
    <property type="evidence" value="ECO:0007669"/>
    <property type="project" value="TreeGrafter"/>
</dbReference>
<dbReference type="InterPro" id="IPR014721">
    <property type="entry name" value="Ribsml_uS5_D2-typ_fold_subgr"/>
</dbReference>
<dbReference type="GO" id="GO:0003924">
    <property type="term" value="F:GTPase activity"/>
    <property type="evidence" value="ECO:0007669"/>
    <property type="project" value="InterPro"/>
</dbReference>
<dbReference type="FunFam" id="3.30.70.240:FF:000001">
    <property type="entry name" value="Elongation factor G"/>
    <property type="match status" value="1"/>
</dbReference>